<dbReference type="RefSeq" id="WP_257632721.1">
    <property type="nucleotide sequence ID" value="NZ_JANIIC010000027.1"/>
</dbReference>
<keyword evidence="2" id="KW-1185">Reference proteome</keyword>
<proteinExistence type="predicted"/>
<accession>A0A9X2LXX1</accession>
<dbReference type="Proteomes" id="UP001142400">
    <property type="component" value="Unassembled WGS sequence"/>
</dbReference>
<dbReference type="AlphaFoldDB" id="A0A9X2LXX1"/>
<organism evidence="1 2">
    <name type="scientific">Streptomyces malaysiensis subsp. samsunensis</name>
    <dbReference type="NCBI Taxonomy" id="459658"/>
    <lineage>
        <taxon>Bacteria</taxon>
        <taxon>Bacillati</taxon>
        <taxon>Actinomycetota</taxon>
        <taxon>Actinomycetes</taxon>
        <taxon>Kitasatosporales</taxon>
        <taxon>Streptomycetaceae</taxon>
        <taxon>Streptomyces</taxon>
        <taxon>Streptomyces violaceusniger group</taxon>
    </lineage>
</organism>
<sequence length="111" mass="12469">MILHLPRPHGRHRAPTLAEHHDLQARLAASEKKNDDIAVDYCCLKQRYEATVAEIRRLQQQRINDAIEKARLRRELANAQPRITAAATHGGDASHVQLPYPVPVQATQEAA</sequence>
<reference evidence="1" key="1">
    <citation type="submission" date="2022-06" db="EMBL/GenBank/DDBJ databases">
        <title>WGS of actinobacteria.</title>
        <authorList>
            <person name="Thawai C."/>
        </authorList>
    </citation>
    <scope>NUCLEOTIDE SEQUENCE</scope>
    <source>
        <strain evidence="1">DSM 42010</strain>
    </source>
</reference>
<evidence type="ECO:0000313" key="1">
    <source>
        <dbReference type="EMBL" id="MCQ8831843.1"/>
    </source>
</evidence>
<name>A0A9X2LXX1_STRMQ</name>
<gene>
    <name evidence="1" type="ORF">NQU54_22905</name>
</gene>
<protein>
    <submittedName>
        <fullName evidence="1">Uncharacterized protein</fullName>
    </submittedName>
</protein>
<comment type="caution">
    <text evidence="1">The sequence shown here is derived from an EMBL/GenBank/DDBJ whole genome shotgun (WGS) entry which is preliminary data.</text>
</comment>
<dbReference type="EMBL" id="JANIIC010000027">
    <property type="protein sequence ID" value="MCQ8831843.1"/>
    <property type="molecule type" value="Genomic_DNA"/>
</dbReference>
<evidence type="ECO:0000313" key="2">
    <source>
        <dbReference type="Proteomes" id="UP001142400"/>
    </source>
</evidence>